<feature type="region of interest" description="Disordered" evidence="6">
    <location>
        <begin position="58"/>
        <end position="263"/>
    </location>
</feature>
<dbReference type="SUPFAM" id="SSF54171">
    <property type="entry name" value="DNA-binding domain"/>
    <property type="match status" value="1"/>
</dbReference>
<evidence type="ECO:0000256" key="6">
    <source>
        <dbReference type="SAM" id="MobiDB-lite"/>
    </source>
</evidence>
<comment type="caution">
    <text evidence="8">The sequence shown here is derived from an EMBL/GenBank/DDBJ whole genome shotgun (WGS) entry which is preliminary data.</text>
</comment>
<proteinExistence type="predicted"/>
<dbReference type="InterPro" id="IPR039622">
    <property type="entry name" value="MBD10/11"/>
</dbReference>
<feature type="domain" description="MBD" evidence="7">
    <location>
        <begin position="4"/>
        <end position="74"/>
    </location>
</feature>
<organism evidence="8 9">
    <name type="scientific">Penstemon smallii</name>
    <dbReference type="NCBI Taxonomy" id="265156"/>
    <lineage>
        <taxon>Eukaryota</taxon>
        <taxon>Viridiplantae</taxon>
        <taxon>Streptophyta</taxon>
        <taxon>Embryophyta</taxon>
        <taxon>Tracheophyta</taxon>
        <taxon>Spermatophyta</taxon>
        <taxon>Magnoliopsida</taxon>
        <taxon>eudicotyledons</taxon>
        <taxon>Gunneridae</taxon>
        <taxon>Pentapetalae</taxon>
        <taxon>asterids</taxon>
        <taxon>lamiids</taxon>
        <taxon>Lamiales</taxon>
        <taxon>Plantaginaceae</taxon>
        <taxon>Cheloneae</taxon>
        <taxon>Penstemon</taxon>
    </lineage>
</organism>
<evidence type="ECO:0000256" key="1">
    <source>
        <dbReference type="ARBA" id="ARBA00004123"/>
    </source>
</evidence>
<evidence type="ECO:0000313" key="9">
    <source>
        <dbReference type="Proteomes" id="UP001634393"/>
    </source>
</evidence>
<feature type="compositionally biased region" description="Basic and acidic residues" evidence="6">
    <location>
        <begin position="184"/>
        <end position="208"/>
    </location>
</feature>
<dbReference type="Pfam" id="PF01429">
    <property type="entry name" value="MBD"/>
    <property type="match status" value="1"/>
</dbReference>
<dbReference type="AlphaFoldDB" id="A0ABD3TT24"/>
<keyword evidence="2" id="KW-0805">Transcription regulation</keyword>
<feature type="compositionally biased region" description="Basic and acidic residues" evidence="6">
    <location>
        <begin position="107"/>
        <end position="123"/>
    </location>
</feature>
<dbReference type="EMBL" id="JBJXBP010000003">
    <property type="protein sequence ID" value="KAL3839816.1"/>
    <property type="molecule type" value="Genomic_DNA"/>
</dbReference>
<protein>
    <recommendedName>
        <fullName evidence="7">MBD domain-containing protein</fullName>
    </recommendedName>
</protein>
<dbReference type="PANTHER" id="PTHR33729:SF6">
    <property type="entry name" value="METHYL-CPG-BINDING DOMAIN-CONTAINING PROTEIN 11"/>
    <property type="match status" value="1"/>
</dbReference>
<gene>
    <name evidence="8" type="ORF">ACJIZ3_024407</name>
</gene>
<evidence type="ECO:0000256" key="3">
    <source>
        <dbReference type="ARBA" id="ARBA00023125"/>
    </source>
</evidence>
<comment type="subcellular location">
    <subcellularLocation>
        <location evidence="1">Nucleus</location>
    </subcellularLocation>
</comment>
<sequence length="290" mass="32177">MASVDDMVAVELPAPLNWKKKIVPRKGGTTKKNKIIFTAPTGEDITSKRQLEQYLKSHPGGPAILEFDWGTGETPRRSMRIKEKTAPPPESEPPKKRGRKSSASEKQVAEETESLKEDDKQEVEISPENSVALETLKGDGKKNQDEDKVETQHPEESSIMENQDKCEYEKPTYDKTQDPTLAEDDNHEKNFDAGRGDSKEHQSEREASGTEQVSEIEGKEDITAEENKQATSGAIQNHKGEVVVTNEPNTIPVSSGTEDQSNLVNTEISKKLEHEVNENGACCKVDEPKP</sequence>
<name>A0ABD3TT24_9LAMI</name>
<dbReference type="GO" id="GO:0003677">
    <property type="term" value="F:DNA binding"/>
    <property type="evidence" value="ECO:0007669"/>
    <property type="project" value="UniProtKB-KW"/>
</dbReference>
<evidence type="ECO:0000256" key="2">
    <source>
        <dbReference type="ARBA" id="ARBA00023015"/>
    </source>
</evidence>
<feature type="compositionally biased region" description="Basic and acidic residues" evidence="6">
    <location>
        <begin position="216"/>
        <end position="228"/>
    </location>
</feature>
<dbReference type="PROSITE" id="PS50982">
    <property type="entry name" value="MBD"/>
    <property type="match status" value="1"/>
</dbReference>
<feature type="compositionally biased region" description="Basic and acidic residues" evidence="6">
    <location>
        <begin position="74"/>
        <end position="85"/>
    </location>
</feature>
<keyword evidence="3" id="KW-0238">DNA-binding</keyword>
<evidence type="ECO:0000256" key="5">
    <source>
        <dbReference type="ARBA" id="ARBA00023242"/>
    </source>
</evidence>
<keyword evidence="4" id="KW-0804">Transcription</keyword>
<keyword evidence="5" id="KW-0539">Nucleus</keyword>
<dbReference type="Gene3D" id="3.30.890.10">
    <property type="entry name" value="Methyl-cpg-binding Protein 2, Chain A"/>
    <property type="match status" value="1"/>
</dbReference>
<feature type="compositionally biased region" description="Basic and acidic residues" evidence="6">
    <location>
        <begin position="136"/>
        <end position="177"/>
    </location>
</feature>
<feature type="compositionally biased region" description="Polar residues" evidence="6">
    <location>
        <begin position="246"/>
        <end position="263"/>
    </location>
</feature>
<dbReference type="GO" id="GO:0005634">
    <property type="term" value="C:nucleus"/>
    <property type="evidence" value="ECO:0007669"/>
    <property type="project" value="UniProtKB-SubCell"/>
</dbReference>
<reference evidence="8 9" key="1">
    <citation type="submission" date="2024-12" db="EMBL/GenBank/DDBJ databases">
        <title>The unique morphological basis and parallel evolutionary history of personate flowers in Penstemon.</title>
        <authorList>
            <person name="Depatie T.H."/>
            <person name="Wessinger C.A."/>
        </authorList>
    </citation>
    <scope>NUCLEOTIDE SEQUENCE [LARGE SCALE GENOMIC DNA]</scope>
    <source>
        <strain evidence="8">WTNN_2</strain>
        <tissue evidence="8">Leaf</tissue>
    </source>
</reference>
<accession>A0ABD3TT24</accession>
<dbReference type="InterPro" id="IPR016177">
    <property type="entry name" value="DNA-bd_dom_sf"/>
</dbReference>
<evidence type="ECO:0000313" key="8">
    <source>
        <dbReference type="EMBL" id="KAL3839816.1"/>
    </source>
</evidence>
<dbReference type="Proteomes" id="UP001634393">
    <property type="component" value="Unassembled WGS sequence"/>
</dbReference>
<keyword evidence="9" id="KW-1185">Reference proteome</keyword>
<evidence type="ECO:0000259" key="7">
    <source>
        <dbReference type="PROSITE" id="PS50982"/>
    </source>
</evidence>
<evidence type="ECO:0000256" key="4">
    <source>
        <dbReference type="ARBA" id="ARBA00023163"/>
    </source>
</evidence>
<dbReference type="PANTHER" id="PTHR33729">
    <property type="entry name" value="METHYL-CPG BINDING DOMAIN CONTAINING PROTEIN, EXPRESSED"/>
    <property type="match status" value="1"/>
</dbReference>
<dbReference type="InterPro" id="IPR001739">
    <property type="entry name" value="Methyl_CpG_DNA-bd"/>
</dbReference>